<sequence length="71" mass="7992">MSPHTYVVTLVQCDFESGCTDMLNADPPQMYEIVKDYAEEAEFHRPGTSHDPDFETANLNDPLQTKSSRIG</sequence>
<proteinExistence type="predicted"/>
<comment type="caution">
    <text evidence="2">The sequence shown here is derived from an EMBL/GenBank/DDBJ whole genome shotgun (WGS) entry which is preliminary data.</text>
</comment>
<feature type="region of interest" description="Disordered" evidence="1">
    <location>
        <begin position="43"/>
        <end position="71"/>
    </location>
</feature>
<organism evidence="2 3">
    <name type="scientific">Trichonephila inaurata madagascariensis</name>
    <dbReference type="NCBI Taxonomy" id="2747483"/>
    <lineage>
        <taxon>Eukaryota</taxon>
        <taxon>Metazoa</taxon>
        <taxon>Ecdysozoa</taxon>
        <taxon>Arthropoda</taxon>
        <taxon>Chelicerata</taxon>
        <taxon>Arachnida</taxon>
        <taxon>Araneae</taxon>
        <taxon>Araneomorphae</taxon>
        <taxon>Entelegynae</taxon>
        <taxon>Araneoidea</taxon>
        <taxon>Nephilidae</taxon>
        <taxon>Trichonephila</taxon>
        <taxon>Trichonephila inaurata</taxon>
    </lineage>
</organism>
<evidence type="ECO:0000313" key="3">
    <source>
        <dbReference type="Proteomes" id="UP000886998"/>
    </source>
</evidence>
<gene>
    <name evidence="2" type="ORF">TNIN_110661</name>
</gene>
<name>A0A8X6WQZ0_9ARAC</name>
<dbReference type="EMBL" id="BMAV01001506">
    <property type="protein sequence ID" value="GFY39713.1"/>
    <property type="molecule type" value="Genomic_DNA"/>
</dbReference>
<dbReference type="AlphaFoldDB" id="A0A8X6WQZ0"/>
<evidence type="ECO:0000256" key="1">
    <source>
        <dbReference type="SAM" id="MobiDB-lite"/>
    </source>
</evidence>
<accession>A0A8X6WQZ0</accession>
<keyword evidence="3" id="KW-1185">Reference proteome</keyword>
<evidence type="ECO:0000313" key="2">
    <source>
        <dbReference type="EMBL" id="GFY39713.1"/>
    </source>
</evidence>
<dbReference type="Proteomes" id="UP000886998">
    <property type="component" value="Unassembled WGS sequence"/>
</dbReference>
<feature type="compositionally biased region" description="Basic and acidic residues" evidence="1">
    <location>
        <begin position="43"/>
        <end position="53"/>
    </location>
</feature>
<protein>
    <submittedName>
        <fullName evidence="2">Uncharacterized protein</fullName>
    </submittedName>
</protein>
<reference evidence="2" key="1">
    <citation type="submission" date="2020-08" db="EMBL/GenBank/DDBJ databases">
        <title>Multicomponent nature underlies the extraordinary mechanical properties of spider dragline silk.</title>
        <authorList>
            <person name="Kono N."/>
            <person name="Nakamura H."/>
            <person name="Mori M."/>
            <person name="Yoshida Y."/>
            <person name="Ohtoshi R."/>
            <person name="Malay A.D."/>
            <person name="Moran D.A.P."/>
            <person name="Tomita M."/>
            <person name="Numata K."/>
            <person name="Arakawa K."/>
        </authorList>
    </citation>
    <scope>NUCLEOTIDE SEQUENCE</scope>
</reference>
<feature type="compositionally biased region" description="Polar residues" evidence="1">
    <location>
        <begin position="57"/>
        <end position="71"/>
    </location>
</feature>